<feature type="region of interest" description="Disordered" evidence="2">
    <location>
        <begin position="97"/>
        <end position="122"/>
    </location>
</feature>
<dbReference type="AlphaFoldDB" id="A0A7D9DST6"/>
<keyword evidence="1" id="KW-0175">Coiled coil</keyword>
<feature type="compositionally biased region" description="Basic residues" evidence="2">
    <location>
        <begin position="66"/>
        <end position="78"/>
    </location>
</feature>
<keyword evidence="4" id="KW-1185">Reference proteome</keyword>
<reference evidence="3" key="1">
    <citation type="submission" date="2020-04" db="EMBL/GenBank/DDBJ databases">
        <authorList>
            <person name="Alioto T."/>
            <person name="Alioto T."/>
            <person name="Gomez Garrido J."/>
        </authorList>
    </citation>
    <scope>NUCLEOTIDE SEQUENCE</scope>
    <source>
        <strain evidence="3">A484AB</strain>
    </source>
</reference>
<accession>A0A7D9DST6</accession>
<dbReference type="EMBL" id="CACRXK020002206">
    <property type="protein sequence ID" value="CAB3993190.1"/>
    <property type="molecule type" value="Genomic_DNA"/>
</dbReference>
<gene>
    <name evidence="3" type="ORF">PACLA_8A068981</name>
</gene>
<dbReference type="Proteomes" id="UP001152795">
    <property type="component" value="Unassembled WGS sequence"/>
</dbReference>
<feature type="compositionally biased region" description="Basic and acidic residues" evidence="2">
    <location>
        <begin position="98"/>
        <end position="116"/>
    </location>
</feature>
<feature type="region of interest" description="Disordered" evidence="2">
    <location>
        <begin position="57"/>
        <end position="85"/>
    </location>
</feature>
<comment type="caution">
    <text evidence="3">The sequence shown here is derived from an EMBL/GenBank/DDBJ whole genome shotgun (WGS) entry which is preliminary data.</text>
</comment>
<protein>
    <submittedName>
        <fullName evidence="3">Uncharacterized protein</fullName>
    </submittedName>
</protein>
<evidence type="ECO:0000313" key="4">
    <source>
        <dbReference type="Proteomes" id="UP001152795"/>
    </source>
</evidence>
<feature type="coiled-coil region" evidence="1">
    <location>
        <begin position="10"/>
        <end position="37"/>
    </location>
</feature>
<evidence type="ECO:0000313" key="3">
    <source>
        <dbReference type="EMBL" id="CAB3993190.1"/>
    </source>
</evidence>
<proteinExistence type="predicted"/>
<sequence>MAELVVQAKSLEIQQRLEQEKLRIQQEKAKSAAKEKALAALQILQSTTMSTNLFDVRQSPAVVKSPPRHQTPRPHSTGRKLPQLPLISKANKCATVEKPVKQQDSFKRHDQPEREMLSQNNTTLETMLRLQEQQNDLNLQEN</sequence>
<organism evidence="3 4">
    <name type="scientific">Paramuricea clavata</name>
    <name type="common">Red gorgonian</name>
    <name type="synonym">Violescent sea-whip</name>
    <dbReference type="NCBI Taxonomy" id="317549"/>
    <lineage>
        <taxon>Eukaryota</taxon>
        <taxon>Metazoa</taxon>
        <taxon>Cnidaria</taxon>
        <taxon>Anthozoa</taxon>
        <taxon>Octocorallia</taxon>
        <taxon>Malacalcyonacea</taxon>
        <taxon>Plexauridae</taxon>
        <taxon>Paramuricea</taxon>
    </lineage>
</organism>
<name>A0A7D9DST6_PARCT</name>
<evidence type="ECO:0000256" key="1">
    <source>
        <dbReference type="SAM" id="Coils"/>
    </source>
</evidence>
<evidence type="ECO:0000256" key="2">
    <source>
        <dbReference type="SAM" id="MobiDB-lite"/>
    </source>
</evidence>